<evidence type="ECO:0000313" key="4">
    <source>
        <dbReference type="Proteomes" id="UP000678499"/>
    </source>
</evidence>
<feature type="compositionally biased region" description="Polar residues" evidence="2">
    <location>
        <begin position="86"/>
        <end position="99"/>
    </location>
</feature>
<evidence type="ECO:0000313" key="3">
    <source>
        <dbReference type="EMBL" id="CAD7280484.1"/>
    </source>
</evidence>
<proteinExistence type="predicted"/>
<feature type="region of interest" description="Disordered" evidence="2">
    <location>
        <begin position="74"/>
        <end position="99"/>
    </location>
</feature>
<dbReference type="EMBL" id="CAJPEX010002197">
    <property type="protein sequence ID" value="CAG0920636.1"/>
    <property type="molecule type" value="Genomic_DNA"/>
</dbReference>
<feature type="compositionally biased region" description="Polar residues" evidence="2">
    <location>
        <begin position="177"/>
        <end position="198"/>
    </location>
</feature>
<feature type="coiled-coil region" evidence="1">
    <location>
        <begin position="501"/>
        <end position="573"/>
    </location>
</feature>
<keyword evidence="4" id="KW-1185">Reference proteome</keyword>
<accession>A0A7R9GGP5</accession>
<protein>
    <submittedName>
        <fullName evidence="3">Uncharacterized protein</fullName>
    </submittedName>
</protein>
<feature type="region of interest" description="Disordered" evidence="2">
    <location>
        <begin position="126"/>
        <end position="202"/>
    </location>
</feature>
<feature type="compositionally biased region" description="Polar residues" evidence="2">
    <location>
        <begin position="145"/>
        <end position="166"/>
    </location>
</feature>
<feature type="coiled-coil region" evidence="1">
    <location>
        <begin position="411"/>
        <end position="460"/>
    </location>
</feature>
<dbReference type="AlphaFoldDB" id="A0A7R9GGP5"/>
<organism evidence="3">
    <name type="scientific">Notodromas monacha</name>
    <dbReference type="NCBI Taxonomy" id="399045"/>
    <lineage>
        <taxon>Eukaryota</taxon>
        <taxon>Metazoa</taxon>
        <taxon>Ecdysozoa</taxon>
        <taxon>Arthropoda</taxon>
        <taxon>Crustacea</taxon>
        <taxon>Oligostraca</taxon>
        <taxon>Ostracoda</taxon>
        <taxon>Podocopa</taxon>
        <taxon>Podocopida</taxon>
        <taxon>Cypridocopina</taxon>
        <taxon>Cypridoidea</taxon>
        <taxon>Cyprididae</taxon>
        <taxon>Notodromas</taxon>
    </lineage>
</organism>
<feature type="region of interest" description="Disordered" evidence="2">
    <location>
        <begin position="669"/>
        <end position="714"/>
    </location>
</feature>
<dbReference type="EMBL" id="OA884234">
    <property type="protein sequence ID" value="CAD7280484.1"/>
    <property type="molecule type" value="Genomic_DNA"/>
</dbReference>
<evidence type="ECO:0000256" key="2">
    <source>
        <dbReference type="SAM" id="MobiDB-lite"/>
    </source>
</evidence>
<sequence length="813" mass="88346">MTGLGYAKSTAGDHSDGVDVDDDDDSAGWMRDSAGFSRVIVGTGMVDIMADGVEDGEFVLPFWQLLIDDMDQKLRSPGPASDGKVGQNSKIPSGNPKFQPNISVAAAAELNNNHSNVNKMTTHTKASPLTSAAVGVSNKAVRNPPTRSGPNRPVTSSSNGSKQTNGRVPAGAKRQLAPSTTVSQVAKKQAPAANTTVSAEAPPPPAAVALALAEPVAILTTQPPMFPVLPQDYIHHPICNPSSDMDASAQPHLTPPIPVELDGTLRGISTGGRPGGGEEEGGHAEEAAATTPSPMEQCQAEDLASLVLSSGGQLVTSPSSCLQCVGKERDLRRAETQLLATSRNVEAFVVAFKHLAFDMNGLYAPDLRMRLEHALTQQDRLMERNASILVELENSKVSHETELKSIATKLQEEYEAKLEHHNLNAKKEANRALERHQVEMLALNAELDGLRLACKDLEAKLAEKFRSEAILKEQFEEVSAELKRRDEQQALEDLSVEDVVKRKVDTRVQGVRERCKQLEQENESFKSIQELQIQELSVLRRSGSMLEQCKEELQEYRDRVRHLERLNEDLELSVNASSPSYNLVTFLLDVLMALAHAVNLADLLLDQTFNLSFLRKSQDLFHEKQSLSEALTKCSTERNSYQQELTMLRYKIQHKEELSSGSHNGKWNLDLNCGDRKGDNGPGESSPQSTTLPGHSKMRRSNSLKSPVSLHSPLHHLVESGNKRNGLRSPLMHRLALASRNFNLGESSSGCSSTTTPEEENVPLCSGIASPTSSFCAGFPSSVPSSPGVTVIAENNSGVSFIVSFDEMDAAEQ</sequence>
<feature type="region of interest" description="Disordered" evidence="2">
    <location>
        <begin position="1"/>
        <end position="26"/>
    </location>
</feature>
<keyword evidence="1" id="KW-0175">Coiled coil</keyword>
<reference evidence="3" key="1">
    <citation type="submission" date="2020-11" db="EMBL/GenBank/DDBJ databases">
        <authorList>
            <person name="Tran Van P."/>
        </authorList>
    </citation>
    <scope>NUCLEOTIDE SEQUENCE</scope>
</reference>
<feature type="compositionally biased region" description="Polar residues" evidence="2">
    <location>
        <begin position="683"/>
        <end position="693"/>
    </location>
</feature>
<evidence type="ECO:0000256" key="1">
    <source>
        <dbReference type="SAM" id="Coils"/>
    </source>
</evidence>
<name>A0A7R9GGP5_9CRUS</name>
<gene>
    <name evidence="3" type="ORF">NMOB1V02_LOCUS8143</name>
</gene>
<feature type="region of interest" description="Disordered" evidence="2">
    <location>
        <begin position="257"/>
        <end position="296"/>
    </location>
</feature>
<dbReference type="Proteomes" id="UP000678499">
    <property type="component" value="Unassembled WGS sequence"/>
</dbReference>